<proteinExistence type="predicted"/>
<gene>
    <name evidence="2" type="ORF">GCM10023322_32640</name>
</gene>
<feature type="transmembrane region" description="Helical" evidence="1">
    <location>
        <begin position="174"/>
        <end position="194"/>
    </location>
</feature>
<protein>
    <submittedName>
        <fullName evidence="2">Uncharacterized protein</fullName>
    </submittedName>
</protein>
<feature type="transmembrane region" description="Helical" evidence="1">
    <location>
        <begin position="87"/>
        <end position="116"/>
    </location>
</feature>
<feature type="transmembrane region" description="Helical" evidence="1">
    <location>
        <begin position="215"/>
        <end position="236"/>
    </location>
</feature>
<keyword evidence="1" id="KW-0812">Transmembrane</keyword>
<organism evidence="2 3">
    <name type="scientific">Rugosimonospora acidiphila</name>
    <dbReference type="NCBI Taxonomy" id="556531"/>
    <lineage>
        <taxon>Bacteria</taxon>
        <taxon>Bacillati</taxon>
        <taxon>Actinomycetota</taxon>
        <taxon>Actinomycetes</taxon>
        <taxon>Micromonosporales</taxon>
        <taxon>Micromonosporaceae</taxon>
        <taxon>Rugosimonospora</taxon>
    </lineage>
</organism>
<comment type="caution">
    <text evidence="2">The sequence shown here is derived from an EMBL/GenBank/DDBJ whole genome shotgun (WGS) entry which is preliminary data.</text>
</comment>
<dbReference type="Proteomes" id="UP001501570">
    <property type="component" value="Unassembled WGS sequence"/>
</dbReference>
<feature type="transmembrane region" description="Helical" evidence="1">
    <location>
        <begin position="248"/>
        <end position="264"/>
    </location>
</feature>
<keyword evidence="3" id="KW-1185">Reference proteome</keyword>
<keyword evidence="1" id="KW-1133">Transmembrane helix</keyword>
<sequence length="271" mass="29264">MSASSRGAVEDYLDALFDRLAGSGGHGRRVLAEAEDHLLQTVDEAMAQGIGRDTAEREAVARFGEARQLAATVQAARTRMVTVTRRLVTFAWLLAGVTALTYGLSGVLTWIIGFLYERLLAANNYFGTLHHPWYLDPSGAKVTIPYCSSQPNSTIGCLPIGHDTLTYLGQDLRIGMFVGATVVGLVLLTSLAIARRYTLIGLPAWTPPRLSLTTALITFSVLAAAAPLYIGTYSVITRDLQGDVLADLITTVLCVAIGVSAWRLRRPRGTW</sequence>
<evidence type="ECO:0000256" key="1">
    <source>
        <dbReference type="SAM" id="Phobius"/>
    </source>
</evidence>
<reference evidence="3" key="1">
    <citation type="journal article" date="2019" name="Int. J. Syst. Evol. Microbiol.">
        <title>The Global Catalogue of Microorganisms (GCM) 10K type strain sequencing project: providing services to taxonomists for standard genome sequencing and annotation.</title>
        <authorList>
            <consortium name="The Broad Institute Genomics Platform"/>
            <consortium name="The Broad Institute Genome Sequencing Center for Infectious Disease"/>
            <person name="Wu L."/>
            <person name="Ma J."/>
        </authorList>
    </citation>
    <scope>NUCLEOTIDE SEQUENCE [LARGE SCALE GENOMIC DNA]</scope>
    <source>
        <strain evidence="3">JCM 18304</strain>
    </source>
</reference>
<dbReference type="Pfam" id="PF22564">
    <property type="entry name" value="HAAS"/>
    <property type="match status" value="1"/>
</dbReference>
<evidence type="ECO:0000313" key="3">
    <source>
        <dbReference type="Proteomes" id="UP001501570"/>
    </source>
</evidence>
<keyword evidence="1" id="KW-0472">Membrane</keyword>
<dbReference type="InterPro" id="IPR047928">
    <property type="entry name" value="Perm_prefix_1"/>
</dbReference>
<accession>A0ABP9RUZ0</accession>
<name>A0ABP9RUZ0_9ACTN</name>
<evidence type="ECO:0000313" key="2">
    <source>
        <dbReference type="EMBL" id="GAA5186425.1"/>
    </source>
</evidence>
<dbReference type="NCBIfam" id="NF038403">
    <property type="entry name" value="perm_prefix_1"/>
    <property type="match status" value="1"/>
</dbReference>
<dbReference type="EMBL" id="BAABJQ010000008">
    <property type="protein sequence ID" value="GAA5186425.1"/>
    <property type="molecule type" value="Genomic_DNA"/>
</dbReference>
<dbReference type="RefSeq" id="WP_345630439.1">
    <property type="nucleotide sequence ID" value="NZ_BAABJQ010000008.1"/>
</dbReference>